<sequence length="115" mass="13692">MLLFTTKKEYTDYFWQELGDSCADEIELQEYIDQQFVRLVELTDNISKTSFWQDFPEILGLDAKLNLLVELCKIHEFTSAEIIRITENDYRTYFKELCGYDLSMKTKNSMIFNIS</sequence>
<dbReference type="EMBL" id="AP025635">
    <property type="protein sequence ID" value="BDG68070.1"/>
    <property type="molecule type" value="Genomic_DNA"/>
</dbReference>
<dbReference type="InterPro" id="IPR054275">
    <property type="entry name" value="DUF7006"/>
</dbReference>
<dbReference type="GeneID" id="83457638"/>
<dbReference type="Pfam" id="PF22652">
    <property type="entry name" value="DUF7006"/>
    <property type="match status" value="1"/>
</dbReference>
<gene>
    <name evidence="1" type="ORF">ENLAB_16340</name>
</gene>
<protein>
    <submittedName>
        <fullName evidence="1">Uncharacterized protein</fullName>
    </submittedName>
</protein>
<evidence type="ECO:0000313" key="1">
    <source>
        <dbReference type="EMBL" id="BDG68070.1"/>
    </source>
</evidence>
<dbReference type="RefSeq" id="WP_077454064.1">
    <property type="nucleotide sequence ID" value="NZ_AP025635.1"/>
</dbReference>
<organism evidence="1 2">
    <name type="scientific">Enterococcus innesii</name>
    <dbReference type="NCBI Taxonomy" id="2839759"/>
    <lineage>
        <taxon>Bacteria</taxon>
        <taxon>Bacillati</taxon>
        <taxon>Bacillota</taxon>
        <taxon>Bacilli</taxon>
        <taxon>Lactobacillales</taxon>
        <taxon>Enterococcaceae</taxon>
        <taxon>Enterococcus</taxon>
    </lineage>
</organism>
<reference evidence="1 2" key="1">
    <citation type="submission" date="2022-03" db="EMBL/GenBank/DDBJ databases">
        <title>Complete genome sequence of Enterococcus innesii DB-1.</title>
        <authorList>
            <person name="Fukuda D."/>
            <person name="Nolasco-Hipolito C."/>
        </authorList>
    </citation>
    <scope>NUCLEOTIDE SEQUENCE [LARGE SCALE GENOMIC DNA]</scope>
    <source>
        <strain evidence="1 2">DB-1</strain>
    </source>
</reference>
<proteinExistence type="predicted"/>
<evidence type="ECO:0000313" key="2">
    <source>
        <dbReference type="Proteomes" id="UP000831692"/>
    </source>
</evidence>
<accession>A0ABM7XSL9</accession>
<name>A0ABM7XSL9_9ENTE</name>
<dbReference type="Proteomes" id="UP000831692">
    <property type="component" value="Chromosome"/>
</dbReference>
<keyword evidence="2" id="KW-1185">Reference proteome</keyword>